<evidence type="ECO:0000256" key="1">
    <source>
        <dbReference type="ARBA" id="ARBA00022723"/>
    </source>
</evidence>
<name>A0A7R8WFZ0_9CRUS</name>
<dbReference type="SUPFAM" id="SSF47473">
    <property type="entry name" value="EF-hand"/>
    <property type="match status" value="1"/>
</dbReference>
<dbReference type="PANTHER" id="PTHR23055:SF167">
    <property type="entry name" value="EF-HAND DOMAIN-CONTAINING PROTEIN"/>
    <property type="match status" value="1"/>
</dbReference>
<dbReference type="SMART" id="SM00054">
    <property type="entry name" value="EFh"/>
    <property type="match status" value="3"/>
</dbReference>
<keyword evidence="1" id="KW-0479">Metal-binding</keyword>
<organism evidence="4">
    <name type="scientific">Cyprideis torosa</name>
    <dbReference type="NCBI Taxonomy" id="163714"/>
    <lineage>
        <taxon>Eukaryota</taxon>
        <taxon>Metazoa</taxon>
        <taxon>Ecdysozoa</taxon>
        <taxon>Arthropoda</taxon>
        <taxon>Crustacea</taxon>
        <taxon>Oligostraca</taxon>
        <taxon>Ostracoda</taxon>
        <taxon>Podocopa</taxon>
        <taxon>Podocopida</taxon>
        <taxon>Cytherocopina</taxon>
        <taxon>Cytheroidea</taxon>
        <taxon>Cytherideidae</taxon>
        <taxon>Cyprideis</taxon>
    </lineage>
</organism>
<protein>
    <submittedName>
        <fullName evidence="4">Uncharacterized protein</fullName>
    </submittedName>
</protein>
<dbReference type="Pfam" id="PF00036">
    <property type="entry name" value="EF-hand_1"/>
    <property type="match status" value="1"/>
</dbReference>
<evidence type="ECO:0000313" key="4">
    <source>
        <dbReference type="EMBL" id="CAD7230241.1"/>
    </source>
</evidence>
<dbReference type="CDD" id="cd00051">
    <property type="entry name" value="EFh"/>
    <property type="match status" value="1"/>
</dbReference>
<dbReference type="EMBL" id="OB662559">
    <property type="protein sequence ID" value="CAD7230241.1"/>
    <property type="molecule type" value="Genomic_DNA"/>
</dbReference>
<dbReference type="PROSITE" id="PS00018">
    <property type="entry name" value="EF_HAND_1"/>
    <property type="match status" value="3"/>
</dbReference>
<accession>A0A7R8WFZ0</accession>
<dbReference type="Pfam" id="PF13202">
    <property type="entry name" value="EF-hand_5"/>
    <property type="match status" value="1"/>
</dbReference>
<dbReference type="InterPro" id="IPR002048">
    <property type="entry name" value="EF_hand_dom"/>
</dbReference>
<reference evidence="4" key="1">
    <citation type="submission" date="2020-11" db="EMBL/GenBank/DDBJ databases">
        <authorList>
            <person name="Tran Van P."/>
        </authorList>
    </citation>
    <scope>NUCLEOTIDE SEQUENCE</scope>
</reference>
<dbReference type="InterPro" id="IPR018247">
    <property type="entry name" value="EF_Hand_1_Ca_BS"/>
</dbReference>
<dbReference type="InterPro" id="IPR028846">
    <property type="entry name" value="Recoverin"/>
</dbReference>
<proteinExistence type="predicted"/>
<dbReference type="InterPro" id="IPR011992">
    <property type="entry name" value="EF-hand-dom_pair"/>
</dbReference>
<dbReference type="AlphaFoldDB" id="A0A7R8WFZ0"/>
<sequence length="500" mass="57889">MYSMVGSHGGGSAASNRRNIRMAPPFQHQASQMEFKDIPSDTKQKSILHRIYNAIKNSWKSKVKGELDLEENDYLPTVRPRSLDALMTLTKFSRGEIKRLYRCFKSECPNGLCQEEDFKLIYARFFPPGANTNQYAHFLFRSLDFNGTGLLNFEDFLLALSMLCRGTVEDRLKWAFRLYDQDGDGTISREEFASVVVAIYGLLGKYAFPPITEASLVEKIDSSFQSLQNCMRKKSVHDSRGRRVCRISRGGRVCTIHEEKGSAEFHEEKESAEFHEEEECARFTRKKSLQNFTRRKSVHDSRGRRICRISRGRRACTIHEEEESAEFHEEEESSEFHQEEECARFTRKKSAEFYEEEESSEFHQEEECSRFTRKKSAEFHEEEESAEFHQEEECARFTRKKSAFTRRKSVHSGVPCDLFHHHEMRLDKDSDGVISLDEFLLCCASDENERLIFSLGENTILSISQETCYGSNGSPVSAKRRQEMPPPDIVALSHFFSRGE</sequence>
<keyword evidence="2" id="KW-0677">Repeat</keyword>
<dbReference type="OrthoDB" id="191686at2759"/>
<evidence type="ECO:0000256" key="2">
    <source>
        <dbReference type="ARBA" id="ARBA00022737"/>
    </source>
</evidence>
<evidence type="ECO:0000256" key="3">
    <source>
        <dbReference type="ARBA" id="ARBA00022837"/>
    </source>
</evidence>
<dbReference type="PRINTS" id="PR00450">
    <property type="entry name" value="RECOVERIN"/>
</dbReference>
<gene>
    <name evidence="4" type="ORF">CTOB1V02_LOCUS8103</name>
</gene>
<dbReference type="PROSITE" id="PS50222">
    <property type="entry name" value="EF_HAND_2"/>
    <property type="match status" value="3"/>
</dbReference>
<dbReference type="GO" id="GO:0005509">
    <property type="term" value="F:calcium ion binding"/>
    <property type="evidence" value="ECO:0007669"/>
    <property type="project" value="InterPro"/>
</dbReference>
<dbReference type="PANTHER" id="PTHR23055">
    <property type="entry name" value="CALCIUM BINDING PROTEINS"/>
    <property type="match status" value="1"/>
</dbReference>
<feature type="non-terminal residue" evidence="4">
    <location>
        <position position="1"/>
    </location>
</feature>
<dbReference type="Gene3D" id="1.10.238.10">
    <property type="entry name" value="EF-hand"/>
    <property type="match status" value="1"/>
</dbReference>
<keyword evidence="3" id="KW-0106">Calcium</keyword>